<sequence>MNFNISDFSIETSLAHQEPEFPASNAHILLGTSHYDGKNAMPVDHSKALTGDDFHESKKRKMKELLKGSSEKNYSTTSGNGKKVRNDTTEENSLRKGKKVRDKENEEDKSKEVIHVRAKRGQATDSHSLAERVKFVRSLVKFISQIITIELSTKLWF</sequence>
<keyword evidence="2" id="KW-0539">Nucleus</keyword>
<reference evidence="4 5" key="1">
    <citation type="submission" date="2019-09" db="EMBL/GenBank/DDBJ databases">
        <title>A chromosome-level genome assembly of the Chinese tupelo Nyssa sinensis.</title>
        <authorList>
            <person name="Yang X."/>
            <person name="Kang M."/>
            <person name="Yang Y."/>
            <person name="Xiong H."/>
            <person name="Wang M."/>
            <person name="Zhang Z."/>
            <person name="Wang Z."/>
            <person name="Wu H."/>
            <person name="Ma T."/>
            <person name="Liu J."/>
            <person name="Xi Z."/>
        </authorList>
    </citation>
    <scope>NUCLEOTIDE SEQUENCE [LARGE SCALE GENOMIC DNA]</scope>
    <source>
        <strain evidence="4">J267</strain>
        <tissue evidence="4">Leaf</tissue>
    </source>
</reference>
<comment type="subcellular location">
    <subcellularLocation>
        <location evidence="1">Nucleus</location>
    </subcellularLocation>
</comment>
<feature type="region of interest" description="Disordered" evidence="3">
    <location>
        <begin position="41"/>
        <end position="121"/>
    </location>
</feature>
<dbReference type="InterPro" id="IPR024097">
    <property type="entry name" value="bHLH_ZIP_TF"/>
</dbReference>
<dbReference type="GO" id="GO:0003700">
    <property type="term" value="F:DNA-binding transcription factor activity"/>
    <property type="evidence" value="ECO:0007669"/>
    <property type="project" value="TreeGrafter"/>
</dbReference>
<dbReference type="EMBL" id="CM018043">
    <property type="protein sequence ID" value="KAA8530577.1"/>
    <property type="molecule type" value="Genomic_DNA"/>
</dbReference>
<keyword evidence="5" id="KW-1185">Reference proteome</keyword>
<dbReference type="GO" id="GO:0005634">
    <property type="term" value="C:nucleus"/>
    <property type="evidence" value="ECO:0007669"/>
    <property type="project" value="UniProtKB-SubCell"/>
</dbReference>
<evidence type="ECO:0000256" key="2">
    <source>
        <dbReference type="ARBA" id="ARBA00023242"/>
    </source>
</evidence>
<evidence type="ECO:0000256" key="3">
    <source>
        <dbReference type="SAM" id="MobiDB-lite"/>
    </source>
</evidence>
<dbReference type="OrthoDB" id="1749064at2759"/>
<accession>A0A5J5AM49</accession>
<evidence type="ECO:0000313" key="4">
    <source>
        <dbReference type="EMBL" id="KAA8530577.1"/>
    </source>
</evidence>
<gene>
    <name evidence="4" type="ORF">F0562_005286</name>
</gene>
<dbReference type="Proteomes" id="UP000325577">
    <property type="component" value="Linkage Group LG2"/>
</dbReference>
<feature type="compositionally biased region" description="Basic and acidic residues" evidence="3">
    <location>
        <begin position="84"/>
        <end position="94"/>
    </location>
</feature>
<feature type="compositionally biased region" description="Polar residues" evidence="3">
    <location>
        <begin position="71"/>
        <end position="80"/>
    </location>
</feature>
<evidence type="ECO:0000313" key="5">
    <source>
        <dbReference type="Proteomes" id="UP000325577"/>
    </source>
</evidence>
<dbReference type="PANTHER" id="PTHR12565:SF367">
    <property type="entry name" value="TRANSCRIPTION FACTOR BHLH75"/>
    <property type="match status" value="1"/>
</dbReference>
<name>A0A5J5AM49_9ASTE</name>
<protein>
    <recommendedName>
        <fullName evidence="6">BHLH domain-containing protein</fullName>
    </recommendedName>
</protein>
<proteinExistence type="predicted"/>
<organism evidence="4 5">
    <name type="scientific">Nyssa sinensis</name>
    <dbReference type="NCBI Taxonomy" id="561372"/>
    <lineage>
        <taxon>Eukaryota</taxon>
        <taxon>Viridiplantae</taxon>
        <taxon>Streptophyta</taxon>
        <taxon>Embryophyta</taxon>
        <taxon>Tracheophyta</taxon>
        <taxon>Spermatophyta</taxon>
        <taxon>Magnoliopsida</taxon>
        <taxon>eudicotyledons</taxon>
        <taxon>Gunneridae</taxon>
        <taxon>Pentapetalae</taxon>
        <taxon>asterids</taxon>
        <taxon>Cornales</taxon>
        <taxon>Nyssaceae</taxon>
        <taxon>Nyssa</taxon>
    </lineage>
</organism>
<evidence type="ECO:0000256" key="1">
    <source>
        <dbReference type="ARBA" id="ARBA00004123"/>
    </source>
</evidence>
<dbReference type="AlphaFoldDB" id="A0A5J5AM49"/>
<dbReference type="PANTHER" id="PTHR12565">
    <property type="entry name" value="STEROL REGULATORY ELEMENT-BINDING PROTEIN"/>
    <property type="match status" value="1"/>
</dbReference>
<feature type="compositionally biased region" description="Basic and acidic residues" evidence="3">
    <location>
        <begin position="44"/>
        <end position="56"/>
    </location>
</feature>
<feature type="compositionally biased region" description="Basic and acidic residues" evidence="3">
    <location>
        <begin position="101"/>
        <end position="115"/>
    </location>
</feature>
<evidence type="ECO:0008006" key="6">
    <source>
        <dbReference type="Google" id="ProtNLM"/>
    </source>
</evidence>